<comment type="caution">
    <text evidence="2">The sequence shown here is derived from an EMBL/GenBank/DDBJ whole genome shotgun (WGS) entry which is preliminary data.</text>
</comment>
<dbReference type="Proteomes" id="UP000796880">
    <property type="component" value="Unassembled WGS sequence"/>
</dbReference>
<proteinExistence type="predicted"/>
<evidence type="ECO:0000313" key="3">
    <source>
        <dbReference type="Proteomes" id="UP000796880"/>
    </source>
</evidence>
<dbReference type="AlphaFoldDB" id="A0A8K0HR19"/>
<accession>A0A8K0HR19</accession>
<sequence>MLMPLRPGYVRGLGSGPKPTPKPPKVLVQQKKQAEDRAKAAEEKNEELMRLNMASKMRLPHVGEGFLMDATT</sequence>
<reference evidence="2" key="1">
    <citation type="submission" date="2020-03" db="EMBL/GenBank/DDBJ databases">
        <title>A high-quality chromosome-level genome assembly of a woody plant with both climbing and erect habits, Rhamnella rubrinervis.</title>
        <authorList>
            <person name="Lu Z."/>
            <person name="Yang Y."/>
            <person name="Zhu X."/>
            <person name="Sun Y."/>
        </authorList>
    </citation>
    <scope>NUCLEOTIDE SEQUENCE</scope>
    <source>
        <strain evidence="2">BYM</strain>
        <tissue evidence="2">Leaf</tissue>
    </source>
</reference>
<feature type="region of interest" description="Disordered" evidence="1">
    <location>
        <begin position="1"/>
        <end position="36"/>
    </location>
</feature>
<evidence type="ECO:0000313" key="2">
    <source>
        <dbReference type="EMBL" id="KAF3457437.1"/>
    </source>
</evidence>
<gene>
    <name evidence="2" type="ORF">FNV43_RR02095</name>
</gene>
<dbReference type="EMBL" id="VOIH02000001">
    <property type="protein sequence ID" value="KAF3457437.1"/>
    <property type="molecule type" value="Genomic_DNA"/>
</dbReference>
<name>A0A8K0HR19_9ROSA</name>
<protein>
    <submittedName>
        <fullName evidence="2">Uncharacterized protein</fullName>
    </submittedName>
</protein>
<evidence type="ECO:0000256" key="1">
    <source>
        <dbReference type="SAM" id="MobiDB-lite"/>
    </source>
</evidence>
<organism evidence="2 3">
    <name type="scientific">Rhamnella rubrinervis</name>
    <dbReference type="NCBI Taxonomy" id="2594499"/>
    <lineage>
        <taxon>Eukaryota</taxon>
        <taxon>Viridiplantae</taxon>
        <taxon>Streptophyta</taxon>
        <taxon>Embryophyta</taxon>
        <taxon>Tracheophyta</taxon>
        <taxon>Spermatophyta</taxon>
        <taxon>Magnoliopsida</taxon>
        <taxon>eudicotyledons</taxon>
        <taxon>Gunneridae</taxon>
        <taxon>Pentapetalae</taxon>
        <taxon>rosids</taxon>
        <taxon>fabids</taxon>
        <taxon>Rosales</taxon>
        <taxon>Rhamnaceae</taxon>
        <taxon>rhamnoid group</taxon>
        <taxon>Rhamneae</taxon>
        <taxon>Rhamnella</taxon>
    </lineage>
</organism>
<keyword evidence="3" id="KW-1185">Reference proteome</keyword>